<dbReference type="PRINTS" id="PR00080">
    <property type="entry name" value="SDRFAMILY"/>
</dbReference>
<comment type="similarity">
    <text evidence="1">Belongs to the short-chain dehydrogenases/reductases (SDR) family.</text>
</comment>
<dbReference type="STRING" id="1338436.LK10_12770"/>
<dbReference type="GO" id="GO:0016491">
    <property type="term" value="F:oxidoreductase activity"/>
    <property type="evidence" value="ECO:0007669"/>
    <property type="project" value="UniProtKB-KW"/>
</dbReference>
<dbReference type="CDD" id="cd05233">
    <property type="entry name" value="SDR_c"/>
    <property type="match status" value="1"/>
</dbReference>
<dbReference type="PRINTS" id="PR00081">
    <property type="entry name" value="GDHRDH"/>
</dbReference>
<keyword evidence="2" id="KW-0560">Oxidoreductase</keyword>
<dbReference type="SUPFAM" id="SSF51735">
    <property type="entry name" value="NAD(P)-binding Rossmann-fold domains"/>
    <property type="match status" value="1"/>
</dbReference>
<protein>
    <submittedName>
        <fullName evidence="3">3-oxoacyl-ACP reductase</fullName>
    </submittedName>
</protein>
<organism evidence="3 4">
    <name type="scientific">Sinomonas humi</name>
    <dbReference type="NCBI Taxonomy" id="1338436"/>
    <lineage>
        <taxon>Bacteria</taxon>
        <taxon>Bacillati</taxon>
        <taxon>Actinomycetota</taxon>
        <taxon>Actinomycetes</taxon>
        <taxon>Micrococcales</taxon>
        <taxon>Micrococcaceae</taxon>
        <taxon>Sinomonas</taxon>
    </lineage>
</organism>
<comment type="caution">
    <text evidence="3">The sequence shown here is derived from an EMBL/GenBank/DDBJ whole genome shotgun (WGS) entry which is preliminary data.</text>
</comment>
<evidence type="ECO:0000313" key="3">
    <source>
        <dbReference type="EMBL" id="KHL02486.1"/>
    </source>
</evidence>
<dbReference type="Gene3D" id="3.40.50.720">
    <property type="entry name" value="NAD(P)-binding Rossmann-like Domain"/>
    <property type="match status" value="1"/>
</dbReference>
<dbReference type="InterPro" id="IPR036291">
    <property type="entry name" value="NAD(P)-bd_dom_sf"/>
</dbReference>
<proteinExistence type="inferred from homology"/>
<dbReference type="EMBL" id="JTDL01000123">
    <property type="protein sequence ID" value="KHL02486.1"/>
    <property type="molecule type" value="Genomic_DNA"/>
</dbReference>
<gene>
    <name evidence="3" type="ORF">LK10_12770</name>
</gene>
<dbReference type="InterPro" id="IPR002347">
    <property type="entry name" value="SDR_fam"/>
</dbReference>
<dbReference type="AlphaFoldDB" id="A0A0B2AKZ1"/>
<name>A0A0B2AKZ1_9MICC</name>
<dbReference type="PANTHER" id="PTHR43639:SF1">
    <property type="entry name" value="SHORT-CHAIN DEHYDROGENASE_REDUCTASE FAMILY PROTEIN"/>
    <property type="match status" value="1"/>
</dbReference>
<accession>A0A0B2AKZ1</accession>
<reference evidence="3 4" key="1">
    <citation type="submission" date="2014-09" db="EMBL/GenBank/DDBJ databases">
        <title>Genome sequence of Sinomonas sp. MUSC 117.</title>
        <authorList>
            <person name="Lee L.-H."/>
        </authorList>
    </citation>
    <scope>NUCLEOTIDE SEQUENCE [LARGE SCALE GENOMIC DNA]</scope>
    <source>
        <strain evidence="3 4">MUSC 117</strain>
    </source>
</reference>
<dbReference type="Pfam" id="PF13561">
    <property type="entry name" value="adh_short_C2"/>
    <property type="match status" value="1"/>
</dbReference>
<sequence>MVFLRISKRCTERVSMTTTDGERSLKSQPAFARYPSLEGRVAFVSGGATGLGAEFVSQLAAQGARVAFVDLDEDAGTELRASITERGDPEPFFQRVDVREVKALEQAIMQASEAFGPVTVLVNNAANDTRRKVAEIDPALWDDGIAVNVRHHFFAAKTVWPMMKAAGGGSIINLGSISAHIDLVDLPVYITAKAGIEGLTRTLARELGPDGIRVNCVIPGWIMTPRQLESWVGDAEREKILAAQCVPELLYPADVARIVLWLAADDSRLATGQTWVVDGGWQ</sequence>
<dbReference type="PANTHER" id="PTHR43639">
    <property type="entry name" value="OXIDOREDUCTASE, SHORT-CHAIN DEHYDROGENASE/REDUCTASE FAMILY (AFU_ORTHOLOGUE AFUA_5G02870)"/>
    <property type="match status" value="1"/>
</dbReference>
<keyword evidence="4" id="KW-1185">Reference proteome</keyword>
<dbReference type="Proteomes" id="UP000030982">
    <property type="component" value="Unassembled WGS sequence"/>
</dbReference>
<evidence type="ECO:0000256" key="2">
    <source>
        <dbReference type="ARBA" id="ARBA00023002"/>
    </source>
</evidence>
<dbReference type="FunFam" id="3.40.50.720:FF:000084">
    <property type="entry name" value="Short-chain dehydrogenase reductase"/>
    <property type="match status" value="1"/>
</dbReference>
<evidence type="ECO:0000313" key="4">
    <source>
        <dbReference type="Proteomes" id="UP000030982"/>
    </source>
</evidence>
<evidence type="ECO:0000256" key="1">
    <source>
        <dbReference type="ARBA" id="ARBA00006484"/>
    </source>
</evidence>